<dbReference type="EMBL" id="JRPQ01000115">
    <property type="protein sequence ID" value="KGI21879.1"/>
    <property type="molecule type" value="Genomic_DNA"/>
</dbReference>
<gene>
    <name evidence="1" type="ORF">HMPREF9304_07820</name>
</gene>
<organism evidence="1 2">
    <name type="scientific">Hoylesella timonensis S9-PR14</name>
    <dbReference type="NCBI Taxonomy" id="1401062"/>
    <lineage>
        <taxon>Bacteria</taxon>
        <taxon>Pseudomonadati</taxon>
        <taxon>Bacteroidota</taxon>
        <taxon>Bacteroidia</taxon>
        <taxon>Bacteroidales</taxon>
        <taxon>Prevotellaceae</taxon>
        <taxon>Hoylesella</taxon>
    </lineage>
</organism>
<name>A0A098YRA5_9BACT</name>
<evidence type="ECO:0000313" key="1">
    <source>
        <dbReference type="EMBL" id="KGI21879.1"/>
    </source>
</evidence>
<dbReference type="AlphaFoldDB" id="A0A098YRA5"/>
<accession>A0A098YRA5</accession>
<comment type="caution">
    <text evidence="1">The sequence shown here is derived from an EMBL/GenBank/DDBJ whole genome shotgun (WGS) entry which is preliminary data.</text>
</comment>
<sequence length="79" mass="9771">MFEKHFFLQKAIYFKKKGLLLQTTEKRGYKLYNFLKIYLNYYNQNAIPNKCSLYLIIYKHVKIKEYEEHILLRITKTTK</sequence>
<protein>
    <submittedName>
        <fullName evidence="1">Uncharacterized protein</fullName>
    </submittedName>
</protein>
<dbReference type="Proteomes" id="UP000029723">
    <property type="component" value="Unassembled WGS sequence"/>
</dbReference>
<evidence type="ECO:0000313" key="2">
    <source>
        <dbReference type="Proteomes" id="UP000029723"/>
    </source>
</evidence>
<reference evidence="1 2" key="1">
    <citation type="submission" date="2014-07" db="EMBL/GenBank/DDBJ databases">
        <authorList>
            <person name="McCorrison J."/>
            <person name="Sanka R."/>
            <person name="Torralba M."/>
            <person name="Gillis M."/>
            <person name="Haft D.H."/>
            <person name="Methe B."/>
            <person name="Sutton G."/>
            <person name="Nelson K.E."/>
        </authorList>
    </citation>
    <scope>NUCLEOTIDE SEQUENCE [LARGE SCALE GENOMIC DNA]</scope>
    <source>
        <strain evidence="1 2">S9-PR14</strain>
    </source>
</reference>
<proteinExistence type="predicted"/>